<reference evidence="1 2" key="1">
    <citation type="submission" date="2017-07" db="EMBL/GenBank/DDBJ databases">
        <title>Genomes of Fischerella (Mastigocladus) sp. strains.</title>
        <authorList>
            <person name="Miller S.R."/>
        </authorList>
    </citation>
    <scope>NUCLEOTIDE SEQUENCE [LARGE SCALE GENOMIC DNA]</scope>
    <source>
        <strain evidence="1 2">CCMEE 5330</strain>
    </source>
</reference>
<proteinExistence type="predicted"/>
<dbReference type="EMBL" id="NMQI01000029">
    <property type="protein sequence ID" value="PMB48388.1"/>
    <property type="molecule type" value="Genomic_DNA"/>
</dbReference>
<organism evidence="1 2">
    <name type="scientific">Fischerella thermalis CCMEE 5330</name>
    <dbReference type="NCBI Taxonomy" id="2019670"/>
    <lineage>
        <taxon>Bacteria</taxon>
        <taxon>Bacillati</taxon>
        <taxon>Cyanobacteriota</taxon>
        <taxon>Cyanophyceae</taxon>
        <taxon>Nostocales</taxon>
        <taxon>Hapalosiphonaceae</taxon>
        <taxon>Fischerella</taxon>
    </lineage>
</organism>
<protein>
    <submittedName>
        <fullName evidence="1">DUF4926 domain-containing protein</fullName>
    </submittedName>
</protein>
<dbReference type="AlphaFoldDB" id="A0A2N6MNR8"/>
<dbReference type="InterPro" id="IPR032568">
    <property type="entry name" value="DUF4926"/>
</dbReference>
<evidence type="ECO:0000313" key="2">
    <source>
        <dbReference type="Proteomes" id="UP000234966"/>
    </source>
</evidence>
<evidence type="ECO:0000313" key="1">
    <source>
        <dbReference type="EMBL" id="PMB48388.1"/>
    </source>
</evidence>
<comment type="caution">
    <text evidence="1">The sequence shown here is derived from an EMBL/GenBank/DDBJ whole genome shotgun (WGS) entry which is preliminary data.</text>
</comment>
<name>A0A2N6MNR8_9CYAN</name>
<gene>
    <name evidence="1" type="ORF">CEN41_01295</name>
</gene>
<accession>A0A2N6MNR8</accession>
<sequence>MEELDYVVLTQDLPEHRLYAGDVGMILHVRGAQQGYEVEFVTLKGDLLALVALSPDQVRAIAEDEVVHTRRMPPV</sequence>
<dbReference type="Proteomes" id="UP000234966">
    <property type="component" value="Unassembled WGS sequence"/>
</dbReference>
<dbReference type="Pfam" id="PF16277">
    <property type="entry name" value="DUF4926"/>
    <property type="match status" value="1"/>
</dbReference>